<dbReference type="Proteomes" id="UP000242146">
    <property type="component" value="Unassembled WGS sequence"/>
</dbReference>
<protein>
    <recommendedName>
        <fullName evidence="3">RNI-like protein</fullName>
    </recommendedName>
</protein>
<sequence>MLKSSQFPSLHSLKLTNERFTPCAIYEVLASLPSLRSLELESLDLIHPPSLSAKSDTFPLRHLYLKNCTLSFDNALTDLCRRCPAMDTLSLEEVTLYERYQLHRHIENPTKVTMVTVSAPHLHLQHLYVKNLMARPHHVYTVVNSSLVAQHGRIKKSQISTCDPFCSPLTVFFNLGSVEHSHFQMDMVRNNVFF</sequence>
<evidence type="ECO:0000313" key="1">
    <source>
        <dbReference type="EMBL" id="ORX55735.1"/>
    </source>
</evidence>
<dbReference type="InterPro" id="IPR032675">
    <property type="entry name" value="LRR_dom_sf"/>
</dbReference>
<name>A0A1X2GK99_9FUNG</name>
<dbReference type="EMBL" id="MCGT01000011">
    <property type="protein sequence ID" value="ORX55735.1"/>
    <property type="molecule type" value="Genomic_DNA"/>
</dbReference>
<dbReference type="SUPFAM" id="SSF52047">
    <property type="entry name" value="RNI-like"/>
    <property type="match status" value="1"/>
</dbReference>
<evidence type="ECO:0008006" key="3">
    <source>
        <dbReference type="Google" id="ProtNLM"/>
    </source>
</evidence>
<dbReference type="AlphaFoldDB" id="A0A1X2GK99"/>
<gene>
    <name evidence="1" type="ORF">DM01DRAFT_322731</name>
</gene>
<accession>A0A1X2GK99</accession>
<dbReference type="Gene3D" id="3.80.10.10">
    <property type="entry name" value="Ribonuclease Inhibitor"/>
    <property type="match status" value="1"/>
</dbReference>
<evidence type="ECO:0000313" key="2">
    <source>
        <dbReference type="Proteomes" id="UP000242146"/>
    </source>
</evidence>
<reference evidence="1 2" key="1">
    <citation type="submission" date="2016-07" db="EMBL/GenBank/DDBJ databases">
        <title>Pervasive Adenine N6-methylation of Active Genes in Fungi.</title>
        <authorList>
            <consortium name="DOE Joint Genome Institute"/>
            <person name="Mondo S.J."/>
            <person name="Dannebaum R.O."/>
            <person name="Kuo R.C."/>
            <person name="Labutti K."/>
            <person name="Haridas S."/>
            <person name="Kuo A."/>
            <person name="Salamov A."/>
            <person name="Ahrendt S.R."/>
            <person name="Lipzen A."/>
            <person name="Sullivan W."/>
            <person name="Andreopoulos W.B."/>
            <person name="Clum A."/>
            <person name="Lindquist E."/>
            <person name="Daum C."/>
            <person name="Ramamoorthy G.K."/>
            <person name="Gryganskyi A."/>
            <person name="Culley D."/>
            <person name="Magnuson J.K."/>
            <person name="James T.Y."/>
            <person name="O'Malley M.A."/>
            <person name="Stajich J.E."/>
            <person name="Spatafora J.W."/>
            <person name="Visel A."/>
            <person name="Grigoriev I.V."/>
        </authorList>
    </citation>
    <scope>NUCLEOTIDE SEQUENCE [LARGE SCALE GENOMIC DNA]</scope>
    <source>
        <strain evidence="1 2">NRRL 3301</strain>
    </source>
</reference>
<organism evidence="1 2">
    <name type="scientific">Hesseltinella vesiculosa</name>
    <dbReference type="NCBI Taxonomy" id="101127"/>
    <lineage>
        <taxon>Eukaryota</taxon>
        <taxon>Fungi</taxon>
        <taxon>Fungi incertae sedis</taxon>
        <taxon>Mucoromycota</taxon>
        <taxon>Mucoromycotina</taxon>
        <taxon>Mucoromycetes</taxon>
        <taxon>Mucorales</taxon>
        <taxon>Cunninghamellaceae</taxon>
        <taxon>Hesseltinella</taxon>
    </lineage>
</organism>
<comment type="caution">
    <text evidence="1">The sequence shown here is derived from an EMBL/GenBank/DDBJ whole genome shotgun (WGS) entry which is preliminary data.</text>
</comment>
<keyword evidence="2" id="KW-1185">Reference proteome</keyword>
<proteinExistence type="predicted"/>